<dbReference type="Proteomes" id="UP000783686">
    <property type="component" value="Unassembled WGS sequence"/>
</dbReference>
<evidence type="ECO:0000313" key="3">
    <source>
        <dbReference type="EMBL" id="CAD5216527.1"/>
    </source>
</evidence>
<dbReference type="InterPro" id="IPR032337">
    <property type="entry name" value="RPRD1A/B_C"/>
</dbReference>
<dbReference type="SMART" id="SM00582">
    <property type="entry name" value="RPR"/>
    <property type="match status" value="1"/>
</dbReference>
<dbReference type="GO" id="GO:0031124">
    <property type="term" value="P:mRNA 3'-end processing"/>
    <property type="evidence" value="ECO:0007669"/>
    <property type="project" value="TreeGrafter"/>
</dbReference>
<dbReference type="OrthoDB" id="1708588at2759"/>
<dbReference type="Pfam" id="PF04818">
    <property type="entry name" value="CID"/>
    <property type="match status" value="1"/>
</dbReference>
<proteinExistence type="predicted"/>
<feature type="region of interest" description="Disordered" evidence="1">
    <location>
        <begin position="303"/>
        <end position="322"/>
    </location>
</feature>
<evidence type="ECO:0000256" key="1">
    <source>
        <dbReference type="SAM" id="MobiDB-lite"/>
    </source>
</evidence>
<dbReference type="PANTHER" id="PTHR12460">
    <property type="entry name" value="CYCLIN-DEPENDENT KINASE INHIBITOR-RELATED PROTEIN"/>
    <property type="match status" value="1"/>
</dbReference>
<dbReference type="EMBL" id="CAJFDH010000003">
    <property type="protein sequence ID" value="CAD5216527.1"/>
    <property type="molecule type" value="Genomic_DNA"/>
</dbReference>
<dbReference type="PROSITE" id="PS51391">
    <property type="entry name" value="CID"/>
    <property type="match status" value="1"/>
</dbReference>
<gene>
    <name evidence="3" type="ORF">BOKJ2_LOCUS6632</name>
</gene>
<evidence type="ECO:0000313" key="4">
    <source>
        <dbReference type="Proteomes" id="UP000614601"/>
    </source>
</evidence>
<sequence>MEDGVDKNVIKIRLRQLNSSQNSIQTMSMWICHHHQEAGSFADCWLEELTTRKSTGDWCKAMFYLVNDVVQNCRKDKKHVCEEFYPFLRSAVEKLGRRQIDKWEKVIASVYRVIDILKERAVYTLDQIKELKSVINWRPADGAQTPSSVSSSSTSPVKPVKREEKPEMSIEHKKARRKKIFEDVETSLKVLLNPASTDSAVRQKIATYSETIADTRKQAEPKTVQEANDVYAQANEALPLVKGYAQRVKAELSQIREAQKRMDSLSDFMKTEIERDKDILELARSCLDGLHKKKAKIESARSKLLASSEPNPGVLPEIEGDL</sequence>
<dbReference type="AlphaFoldDB" id="A0A811KJL4"/>
<dbReference type="SUPFAM" id="SSF48464">
    <property type="entry name" value="ENTH/VHS domain"/>
    <property type="match status" value="1"/>
</dbReference>
<feature type="compositionally biased region" description="Low complexity" evidence="1">
    <location>
        <begin position="145"/>
        <end position="158"/>
    </location>
</feature>
<comment type="caution">
    <text evidence="3">The sequence shown here is derived from an EMBL/GenBank/DDBJ whole genome shotgun (WGS) entry which is preliminary data.</text>
</comment>
<evidence type="ECO:0000259" key="2">
    <source>
        <dbReference type="PROSITE" id="PS51391"/>
    </source>
</evidence>
<dbReference type="Pfam" id="PF16566">
    <property type="entry name" value="CREPT"/>
    <property type="match status" value="1"/>
</dbReference>
<reference evidence="3" key="1">
    <citation type="submission" date="2020-09" db="EMBL/GenBank/DDBJ databases">
        <authorList>
            <person name="Kikuchi T."/>
        </authorList>
    </citation>
    <scope>NUCLEOTIDE SEQUENCE</scope>
    <source>
        <strain evidence="3">SH1</strain>
    </source>
</reference>
<accession>A0A811KJL4</accession>
<dbReference type="InterPro" id="IPR008942">
    <property type="entry name" value="ENTH_VHS"/>
</dbReference>
<dbReference type="Proteomes" id="UP000614601">
    <property type="component" value="Unassembled WGS sequence"/>
</dbReference>
<name>A0A811KJL4_9BILA</name>
<feature type="region of interest" description="Disordered" evidence="1">
    <location>
        <begin position="142"/>
        <end position="171"/>
    </location>
</feature>
<feature type="domain" description="CID" evidence="2">
    <location>
        <begin position="2"/>
        <end position="139"/>
    </location>
</feature>
<dbReference type="Gene3D" id="6.10.250.2560">
    <property type="match status" value="1"/>
</dbReference>
<dbReference type="Gene3D" id="1.25.40.90">
    <property type="match status" value="1"/>
</dbReference>
<protein>
    <recommendedName>
        <fullName evidence="2">CID domain-containing protein</fullName>
    </recommendedName>
</protein>
<dbReference type="EMBL" id="CAJFCW020000003">
    <property type="protein sequence ID" value="CAG9106105.1"/>
    <property type="molecule type" value="Genomic_DNA"/>
</dbReference>
<dbReference type="InterPro" id="IPR006569">
    <property type="entry name" value="CID_dom"/>
</dbReference>
<dbReference type="GO" id="GO:0000993">
    <property type="term" value="F:RNA polymerase II complex binding"/>
    <property type="evidence" value="ECO:0007669"/>
    <property type="project" value="TreeGrafter"/>
</dbReference>
<keyword evidence="4" id="KW-1185">Reference proteome</keyword>
<dbReference type="PANTHER" id="PTHR12460:SF0">
    <property type="entry name" value="CID DOMAIN-CONTAINING PROTEIN-RELATED"/>
    <property type="match status" value="1"/>
</dbReference>
<feature type="compositionally biased region" description="Basic and acidic residues" evidence="1">
    <location>
        <begin position="160"/>
        <end position="171"/>
    </location>
</feature>
<organism evidence="3 4">
    <name type="scientific">Bursaphelenchus okinawaensis</name>
    <dbReference type="NCBI Taxonomy" id="465554"/>
    <lineage>
        <taxon>Eukaryota</taxon>
        <taxon>Metazoa</taxon>
        <taxon>Ecdysozoa</taxon>
        <taxon>Nematoda</taxon>
        <taxon>Chromadorea</taxon>
        <taxon>Rhabditida</taxon>
        <taxon>Tylenchina</taxon>
        <taxon>Tylenchomorpha</taxon>
        <taxon>Aphelenchoidea</taxon>
        <taxon>Aphelenchoididae</taxon>
        <taxon>Bursaphelenchus</taxon>
    </lineage>
</organism>